<protein>
    <submittedName>
        <fullName evidence="1">SAP domain-containing protein</fullName>
    </submittedName>
</protein>
<proteinExistence type="predicted"/>
<dbReference type="KEGG" id="slim:SCL_1101"/>
<keyword evidence="2" id="KW-1185">Reference proteome</keyword>
<dbReference type="EMBL" id="AP014879">
    <property type="protein sequence ID" value="BAV33414.1"/>
    <property type="molecule type" value="Genomic_DNA"/>
</dbReference>
<accession>A0A1B4XF40</accession>
<name>A0A1B4XF40_9GAMM</name>
<dbReference type="OrthoDB" id="5567088at2"/>
<reference evidence="1 2" key="1">
    <citation type="submission" date="2015-05" db="EMBL/GenBank/DDBJ databases">
        <title>Complete genome sequence of a sulfur-oxidizing gammaproteobacterium strain HA5.</title>
        <authorList>
            <person name="Miura A."/>
            <person name="Kojima H."/>
            <person name="Fukui M."/>
        </authorList>
    </citation>
    <scope>NUCLEOTIDE SEQUENCE [LARGE SCALE GENOMIC DNA]</scope>
    <source>
        <strain evidence="1 2">HA5</strain>
    </source>
</reference>
<dbReference type="Proteomes" id="UP000243180">
    <property type="component" value="Chromosome"/>
</dbReference>
<gene>
    <name evidence="1" type="ORF">SCL_1101</name>
</gene>
<dbReference type="InParanoid" id="A0A1B4XF40"/>
<evidence type="ECO:0000313" key="2">
    <source>
        <dbReference type="Proteomes" id="UP000243180"/>
    </source>
</evidence>
<dbReference type="AlphaFoldDB" id="A0A1B4XF40"/>
<evidence type="ECO:0000313" key="1">
    <source>
        <dbReference type="EMBL" id="BAV33414.1"/>
    </source>
</evidence>
<dbReference type="RefSeq" id="WP_096361853.1">
    <property type="nucleotide sequence ID" value="NZ_AP014879.1"/>
</dbReference>
<organism evidence="1 2">
    <name type="scientific">Sulfuricaulis limicola</name>
    <dbReference type="NCBI Taxonomy" id="1620215"/>
    <lineage>
        <taxon>Bacteria</taxon>
        <taxon>Pseudomonadati</taxon>
        <taxon>Pseudomonadota</taxon>
        <taxon>Gammaproteobacteria</taxon>
        <taxon>Acidiferrobacterales</taxon>
        <taxon>Acidiferrobacteraceae</taxon>
        <taxon>Sulfuricaulis</taxon>
    </lineage>
</organism>
<sequence length="68" mass="7557">MKIQKIRELARHQGLDPGKADKVELIRAIQRKEGNFDCFATAHAGACDQDACLWRADCFAAARSSKHS</sequence>